<dbReference type="HOGENOM" id="CLU_3308506_0_0_7"/>
<organism evidence="1 2">
    <name type="scientific">Maridesulfovibrio hydrothermalis AM13 = DSM 14728</name>
    <dbReference type="NCBI Taxonomy" id="1121451"/>
    <lineage>
        <taxon>Bacteria</taxon>
        <taxon>Pseudomonadati</taxon>
        <taxon>Thermodesulfobacteriota</taxon>
        <taxon>Desulfovibrionia</taxon>
        <taxon>Desulfovibrionales</taxon>
        <taxon>Desulfovibrionaceae</taxon>
        <taxon>Maridesulfovibrio</taxon>
    </lineage>
</organism>
<sequence length="39" mass="4594">MINDFHMVHLPVILCGKLPLGLRYTKIRPERYKVQKLDG</sequence>
<evidence type="ECO:0000313" key="2">
    <source>
        <dbReference type="Proteomes" id="UP000010808"/>
    </source>
</evidence>
<dbReference type="EMBL" id="FO203522">
    <property type="protein sequence ID" value="CCO24373.1"/>
    <property type="molecule type" value="Genomic_DNA"/>
</dbReference>
<name>L0RC70_9BACT</name>
<proteinExistence type="predicted"/>
<dbReference type="AlphaFoldDB" id="L0RC70"/>
<dbReference type="STRING" id="1121451.DESAM_22106"/>
<evidence type="ECO:0000313" key="1">
    <source>
        <dbReference type="EMBL" id="CCO24373.1"/>
    </source>
</evidence>
<gene>
    <name evidence="1" type="ORF">DESAM_22106</name>
</gene>
<reference evidence="1 2" key="1">
    <citation type="submission" date="2012-10" db="EMBL/GenBank/DDBJ databases">
        <authorList>
            <person name="Genoscope - CEA"/>
        </authorList>
    </citation>
    <scope>NUCLEOTIDE SEQUENCE [LARGE SCALE GENOMIC DNA]</scope>
    <source>
        <strain evidence="2">AM13 / DSM 14728</strain>
    </source>
</reference>
<accession>L0RC70</accession>
<dbReference type="Proteomes" id="UP000010808">
    <property type="component" value="Chromosome"/>
</dbReference>
<protein>
    <submittedName>
        <fullName evidence="1">Uncharacterized protein</fullName>
    </submittedName>
</protein>
<dbReference type="KEGG" id="dhy:DESAM_22106"/>
<keyword evidence="2" id="KW-1185">Reference proteome</keyword>